<feature type="non-terminal residue" evidence="1">
    <location>
        <position position="1"/>
    </location>
</feature>
<comment type="caution">
    <text evidence="1">The sequence shown here is derived from an EMBL/GenBank/DDBJ whole genome shotgun (WGS) entry which is preliminary data.</text>
</comment>
<name>A0A371GVL8_MUCPR</name>
<protein>
    <submittedName>
        <fullName evidence="1">Uncharacterized protein</fullName>
    </submittedName>
</protein>
<accession>A0A371GVL8</accession>
<organism evidence="1 2">
    <name type="scientific">Mucuna pruriens</name>
    <name type="common">Velvet bean</name>
    <name type="synonym">Dolichos pruriens</name>
    <dbReference type="NCBI Taxonomy" id="157652"/>
    <lineage>
        <taxon>Eukaryota</taxon>
        <taxon>Viridiplantae</taxon>
        <taxon>Streptophyta</taxon>
        <taxon>Embryophyta</taxon>
        <taxon>Tracheophyta</taxon>
        <taxon>Spermatophyta</taxon>
        <taxon>Magnoliopsida</taxon>
        <taxon>eudicotyledons</taxon>
        <taxon>Gunneridae</taxon>
        <taxon>Pentapetalae</taxon>
        <taxon>rosids</taxon>
        <taxon>fabids</taxon>
        <taxon>Fabales</taxon>
        <taxon>Fabaceae</taxon>
        <taxon>Papilionoideae</taxon>
        <taxon>50 kb inversion clade</taxon>
        <taxon>NPAAA clade</taxon>
        <taxon>indigoferoid/millettioid clade</taxon>
        <taxon>Phaseoleae</taxon>
        <taxon>Mucuna</taxon>
    </lineage>
</organism>
<dbReference type="AlphaFoldDB" id="A0A371GVL8"/>
<proteinExistence type="predicted"/>
<gene>
    <name evidence="1" type="ORF">CR513_22996</name>
</gene>
<dbReference type="EMBL" id="QJKJ01004329">
    <property type="protein sequence ID" value="RDX94602.1"/>
    <property type="molecule type" value="Genomic_DNA"/>
</dbReference>
<evidence type="ECO:0000313" key="2">
    <source>
        <dbReference type="Proteomes" id="UP000257109"/>
    </source>
</evidence>
<dbReference type="OrthoDB" id="1079329at2759"/>
<keyword evidence="2" id="KW-1185">Reference proteome</keyword>
<evidence type="ECO:0000313" key="1">
    <source>
        <dbReference type="EMBL" id="RDX94602.1"/>
    </source>
</evidence>
<reference evidence="1" key="1">
    <citation type="submission" date="2018-05" db="EMBL/GenBank/DDBJ databases">
        <title>Draft genome of Mucuna pruriens seed.</title>
        <authorList>
            <person name="Nnadi N.E."/>
            <person name="Vos R."/>
            <person name="Hasami M.H."/>
            <person name="Devisetty U.K."/>
            <person name="Aguiy J.C."/>
        </authorList>
    </citation>
    <scope>NUCLEOTIDE SEQUENCE [LARGE SCALE GENOMIC DNA]</scope>
    <source>
        <strain evidence="1">JCA_2017</strain>
    </source>
</reference>
<dbReference type="Proteomes" id="UP000257109">
    <property type="component" value="Unassembled WGS sequence"/>
</dbReference>
<sequence>MAISRRHEFPNNQFCFVKFDVPKSILQPNNVHLTREIWGSAPSCHYLSSLDQWPSRGELEELRLEAYENSRIYKRRVKQFHDNRILRKESKQESRTIPIESKGVLAK</sequence>